<reference evidence="1 2" key="1">
    <citation type="journal article" date="2010" name="Stand. Genomic Sci.">
        <title>Complete genome sequence of Ilyobacter polytropus type strain (CuHbu1).</title>
        <authorList>
            <person name="Sikorski J."/>
            <person name="Chertkov O."/>
            <person name="Lapidus A."/>
            <person name="Nolan M."/>
            <person name="Lucas S."/>
            <person name="Del Rio T.G."/>
            <person name="Tice H."/>
            <person name="Cheng J.F."/>
            <person name="Tapia R."/>
            <person name="Han C."/>
            <person name="Goodwin L."/>
            <person name="Pitluck S."/>
            <person name="Liolios K."/>
            <person name="Ivanova N."/>
            <person name="Mavromatis K."/>
            <person name="Mikhailova N."/>
            <person name="Pati A."/>
            <person name="Chen A."/>
            <person name="Palaniappan K."/>
            <person name="Land M."/>
            <person name="Hauser L."/>
            <person name="Chang Y.J."/>
            <person name="Jeffries C.D."/>
            <person name="Brambilla E."/>
            <person name="Yasawong M."/>
            <person name="Rohde M."/>
            <person name="Pukall R."/>
            <person name="Spring S."/>
            <person name="Goker M."/>
            <person name="Woyke T."/>
            <person name="Bristow J."/>
            <person name="Eisen J.A."/>
            <person name="Markowitz V."/>
            <person name="Hugenholtz P."/>
            <person name="Kyrpides N.C."/>
            <person name="Klenk H.P."/>
        </authorList>
    </citation>
    <scope>NUCLEOTIDE SEQUENCE [LARGE SCALE GENOMIC DNA]</scope>
    <source>
        <strain evidence="2">ATCC 51220 / DSM 2926 / LMG 16218 / CuHBu1</strain>
    </source>
</reference>
<dbReference type="RefSeq" id="WP_013387335.1">
    <property type="nucleotide sequence ID" value="NC_014632.1"/>
</dbReference>
<evidence type="ECO:0000313" key="2">
    <source>
        <dbReference type="Proteomes" id="UP000006875"/>
    </source>
</evidence>
<organism evidence="1 2">
    <name type="scientific">Ilyobacter polytropus (strain ATCC 51220 / DSM 2926 / LMG 16218 / CuHBu1)</name>
    <dbReference type="NCBI Taxonomy" id="572544"/>
    <lineage>
        <taxon>Bacteria</taxon>
        <taxon>Fusobacteriati</taxon>
        <taxon>Fusobacteriota</taxon>
        <taxon>Fusobacteriia</taxon>
        <taxon>Fusobacteriales</taxon>
        <taxon>Fusobacteriaceae</taxon>
        <taxon>Ilyobacter</taxon>
    </lineage>
</organism>
<sequence>MELEKLKTLLMNKEVMVESRWELIEIDSIGSVKEISKLNKLLIMILDNDTKIVCKVDEVQYENEDTVNFIHITPDKDEIIIFRVRII</sequence>
<dbReference type="HOGENOM" id="CLU_2479142_0_0_0"/>
<gene>
    <name evidence="1" type="ordered locus">Ilyop_0879</name>
</gene>
<protein>
    <submittedName>
        <fullName evidence="1">Uncharacterized protein</fullName>
    </submittedName>
</protein>
<accession>E3H7T3</accession>
<proteinExistence type="predicted"/>
<name>E3H7T3_ILYPC</name>
<dbReference type="EMBL" id="CP002281">
    <property type="protein sequence ID" value="ADO82665.1"/>
    <property type="molecule type" value="Genomic_DNA"/>
</dbReference>
<keyword evidence="2" id="KW-1185">Reference proteome</keyword>
<dbReference type="Proteomes" id="UP000006875">
    <property type="component" value="Chromosome"/>
</dbReference>
<evidence type="ECO:0000313" key="1">
    <source>
        <dbReference type="EMBL" id="ADO82665.1"/>
    </source>
</evidence>
<dbReference type="AlphaFoldDB" id="E3H7T3"/>
<dbReference type="KEGG" id="ipo:Ilyop_0879"/>